<dbReference type="InterPro" id="IPR041685">
    <property type="entry name" value="AAA_GajA/Old/RecF-like"/>
</dbReference>
<dbReference type="EMBL" id="JACEZU010000003">
    <property type="protein sequence ID" value="MBA5686711.1"/>
    <property type="molecule type" value="Genomic_DNA"/>
</dbReference>
<dbReference type="SUPFAM" id="SSF52540">
    <property type="entry name" value="P-loop containing nucleoside triphosphate hydrolases"/>
    <property type="match status" value="1"/>
</dbReference>
<organism evidence="3 4">
    <name type="scientific">Rugamonas apoptosis</name>
    <dbReference type="NCBI Taxonomy" id="2758570"/>
    <lineage>
        <taxon>Bacteria</taxon>
        <taxon>Pseudomonadati</taxon>
        <taxon>Pseudomonadota</taxon>
        <taxon>Betaproteobacteria</taxon>
        <taxon>Burkholderiales</taxon>
        <taxon>Oxalobacteraceae</taxon>
        <taxon>Telluria group</taxon>
        <taxon>Rugamonas</taxon>
    </lineage>
</organism>
<keyword evidence="4" id="KW-1185">Reference proteome</keyword>
<dbReference type="Pfam" id="PF13175">
    <property type="entry name" value="AAA_15"/>
    <property type="match status" value="1"/>
</dbReference>
<feature type="region of interest" description="Disordered" evidence="1">
    <location>
        <begin position="325"/>
        <end position="344"/>
    </location>
</feature>
<evidence type="ECO:0000259" key="2">
    <source>
        <dbReference type="Pfam" id="PF13175"/>
    </source>
</evidence>
<evidence type="ECO:0000256" key="1">
    <source>
        <dbReference type="SAM" id="MobiDB-lite"/>
    </source>
</evidence>
<comment type="caution">
    <text evidence="3">The sequence shown here is derived from an EMBL/GenBank/DDBJ whole genome shotgun (WGS) entry which is preliminary data.</text>
</comment>
<dbReference type="RefSeq" id="WP_182152578.1">
    <property type="nucleotide sequence ID" value="NZ_JACEZU010000003.1"/>
</dbReference>
<proteinExistence type="predicted"/>
<protein>
    <submittedName>
        <fullName evidence="3">AAA family ATPase</fullName>
    </submittedName>
</protein>
<dbReference type="InterPro" id="IPR051396">
    <property type="entry name" value="Bact_Antivir_Def_Nuclease"/>
</dbReference>
<dbReference type="AlphaFoldDB" id="A0A7W2F7S6"/>
<name>A0A7W2F7S6_9BURK</name>
<evidence type="ECO:0000313" key="3">
    <source>
        <dbReference type="EMBL" id="MBA5686711.1"/>
    </source>
</evidence>
<gene>
    <name evidence="3" type="ORF">H3H39_06540</name>
</gene>
<dbReference type="Proteomes" id="UP000573499">
    <property type="component" value="Unassembled WGS sequence"/>
</dbReference>
<sequence>MQLIHSIEIAYFRSVYKFQLSDLSHVNVLFGRNDSGKSNVLRALNLFFDGKTNPNQAFDFARDFSHARQAEAIAAGRDADIRKFVYVKITFNAPANWRASLGERFWVKKQWSVTTGPEPQVTSSFANRKQIYLTRFLNKIRFHYIPAIKDRRIFEHLQAEIYRVVSRQNEFHGSLGEFAQALRDTTNDLTAGLRETLEINSAVSTPSDLTDLFRSLDFITTSAAGDSYSLTLQRGDGIQVRHIPPILNFLSHHGTADFNIWGFEEPENSLELANAIKEADTLRHLGRQANKQIFLTSHSPAFFMMTGEDVRRFFISRSESRHDRLSSSVRPISETGEPPEELMGETPHLPVISRYLEAAHAEIQRRTAEAAVLAEKVVQQALPIVFVEGESDKLVFEKAWQILIGVPLQAIFLPAGGTTKMEGLGKDGAVFSRIAPLRKVFALVDNDAEGRTVYSTTRLAPGGRWYQNNSNKVHWCRLPFEPGLVATMRHLQIPESKWPGSLENLFTPALRERAVEAGALALTGSPHAELCSPELIPKVTPYLVRREDLGHHHILTPTPESKVTFAEWVVTLADAEPEILESLRPLLEQLHRLLEGAT</sequence>
<dbReference type="InterPro" id="IPR027417">
    <property type="entry name" value="P-loop_NTPase"/>
</dbReference>
<dbReference type="Gene3D" id="3.40.50.300">
    <property type="entry name" value="P-loop containing nucleotide triphosphate hydrolases"/>
    <property type="match status" value="1"/>
</dbReference>
<feature type="domain" description="Endonuclease GajA/Old nuclease/RecF-like AAA" evidence="2">
    <location>
        <begin position="4"/>
        <end position="56"/>
    </location>
</feature>
<dbReference type="PANTHER" id="PTHR43581:SF4">
    <property type="entry name" value="ATP_GTP PHOSPHATASE"/>
    <property type="match status" value="1"/>
</dbReference>
<evidence type="ECO:0000313" key="4">
    <source>
        <dbReference type="Proteomes" id="UP000573499"/>
    </source>
</evidence>
<reference evidence="3 4" key="1">
    <citation type="submission" date="2020-07" db="EMBL/GenBank/DDBJ databases">
        <title>Novel species isolated from subtropical streams in China.</title>
        <authorList>
            <person name="Lu H."/>
        </authorList>
    </citation>
    <scope>NUCLEOTIDE SEQUENCE [LARGE SCALE GENOMIC DNA]</scope>
    <source>
        <strain evidence="3 4">LX47W</strain>
    </source>
</reference>
<accession>A0A7W2F7S6</accession>
<dbReference type="PANTHER" id="PTHR43581">
    <property type="entry name" value="ATP/GTP PHOSPHATASE"/>
    <property type="match status" value="1"/>
</dbReference>